<comment type="subcellular location">
    <subcellularLocation>
        <location evidence="2">Cytoplasm</location>
    </subcellularLocation>
    <subcellularLocation>
        <location evidence="2">Nucleus</location>
    </subcellularLocation>
</comment>
<dbReference type="CDD" id="cd06465">
    <property type="entry name" value="p23_hB-ind1_like"/>
    <property type="match status" value="1"/>
</dbReference>
<evidence type="ECO:0000313" key="5">
    <source>
        <dbReference type="EMBL" id="CAL1377151.1"/>
    </source>
</evidence>
<gene>
    <name evidence="5" type="ORF">LTRI10_LOCUS18821</name>
</gene>
<dbReference type="GO" id="GO:0051879">
    <property type="term" value="F:Hsp90 protein binding"/>
    <property type="evidence" value="ECO:0007669"/>
    <property type="project" value="UniProtKB-UniRule"/>
</dbReference>
<feature type="domain" description="CS" evidence="4">
    <location>
        <begin position="2"/>
        <end position="89"/>
    </location>
</feature>
<keyword evidence="2" id="KW-0539">Nucleus</keyword>
<feature type="compositionally biased region" description="Basic and acidic residues" evidence="3">
    <location>
        <begin position="202"/>
        <end position="224"/>
    </location>
</feature>
<evidence type="ECO:0000313" key="6">
    <source>
        <dbReference type="Proteomes" id="UP001497516"/>
    </source>
</evidence>
<evidence type="ECO:0000256" key="3">
    <source>
        <dbReference type="SAM" id="MobiDB-lite"/>
    </source>
</evidence>
<keyword evidence="6" id="KW-1185">Reference proteome</keyword>
<comment type="function">
    <text evidence="2">Acts as a co-chaperone for HSP90.</text>
</comment>
<dbReference type="FunFam" id="2.60.40.790:FF:000013">
    <property type="entry name" value="Very-long-chain (3R)-3-hydroxyacyl-CoA dehydratase"/>
    <property type="match status" value="1"/>
</dbReference>
<comment type="subunit">
    <text evidence="2">Interacts with HSP90 in an ATP-dependent manner.</text>
</comment>
<proteinExistence type="inferred from homology"/>
<accession>A0AAV2DU45</accession>
<comment type="similarity">
    <text evidence="1 2">Belongs to the p23/wos2 family.</text>
</comment>
<dbReference type="InterPro" id="IPR007052">
    <property type="entry name" value="CS_dom"/>
</dbReference>
<dbReference type="Gene3D" id="2.60.40.790">
    <property type="match status" value="1"/>
</dbReference>
<dbReference type="AlphaFoldDB" id="A0AAV2DU45"/>
<dbReference type="PANTHER" id="PTHR22932:SF11">
    <property type="entry name" value="CO-CHAPERONE PROTEIN P23"/>
    <property type="match status" value="1"/>
</dbReference>
<dbReference type="GO" id="GO:0005634">
    <property type="term" value="C:nucleus"/>
    <property type="evidence" value="ECO:0007669"/>
    <property type="project" value="UniProtKB-SubCell"/>
</dbReference>
<evidence type="ECO:0000259" key="4">
    <source>
        <dbReference type="PROSITE" id="PS51203"/>
    </source>
</evidence>
<dbReference type="PANTHER" id="PTHR22932">
    <property type="entry name" value="TELOMERASE-BINDING PROTEIN P23 HSP90 CO-CHAPERONE"/>
    <property type="match status" value="1"/>
</dbReference>
<dbReference type="InterPro" id="IPR008978">
    <property type="entry name" value="HSP20-like_chaperone"/>
</dbReference>
<evidence type="ECO:0000256" key="1">
    <source>
        <dbReference type="ARBA" id="ARBA00025733"/>
    </source>
</evidence>
<dbReference type="GO" id="GO:0051087">
    <property type="term" value="F:protein-folding chaperone binding"/>
    <property type="evidence" value="ECO:0007669"/>
    <property type="project" value="UniProtKB-ARBA"/>
</dbReference>
<feature type="compositionally biased region" description="Acidic residues" evidence="3">
    <location>
        <begin position="189"/>
        <end position="201"/>
    </location>
</feature>
<name>A0AAV2DU45_9ROSI</name>
<dbReference type="Pfam" id="PF04969">
    <property type="entry name" value="CS"/>
    <property type="match status" value="1"/>
</dbReference>
<dbReference type="EMBL" id="OZ034816">
    <property type="protein sequence ID" value="CAL1377151.1"/>
    <property type="molecule type" value="Genomic_DNA"/>
</dbReference>
<dbReference type="GO" id="GO:0101031">
    <property type="term" value="C:protein folding chaperone complex"/>
    <property type="evidence" value="ECO:0007669"/>
    <property type="project" value="UniProtKB-ARBA"/>
</dbReference>
<sequence>MSRHPILKWAQRSDKIYLTVDLADAKDVKLKLEPDGKFIFSAVKDGCDFAVDLELFDKVNVEESKYVVGPRNISYIIIKAESNWWPRLIKQEGKTPAFLKADWDKWVDEDEENEVVGGGAPGGMDFDGMDFSKLGGMGGMGGMPGMGGMGGMPGMGGMGGMPDMSAMMAGMGGMGGMPGMGDFSMPEGDMPDDDDEDDDEDEVKKPEAKVEEGASKSASEEAKA</sequence>
<organism evidence="5 6">
    <name type="scientific">Linum trigynum</name>
    <dbReference type="NCBI Taxonomy" id="586398"/>
    <lineage>
        <taxon>Eukaryota</taxon>
        <taxon>Viridiplantae</taxon>
        <taxon>Streptophyta</taxon>
        <taxon>Embryophyta</taxon>
        <taxon>Tracheophyta</taxon>
        <taxon>Spermatophyta</taxon>
        <taxon>Magnoliopsida</taxon>
        <taxon>eudicotyledons</taxon>
        <taxon>Gunneridae</taxon>
        <taxon>Pentapetalae</taxon>
        <taxon>rosids</taxon>
        <taxon>fabids</taxon>
        <taxon>Malpighiales</taxon>
        <taxon>Linaceae</taxon>
        <taxon>Linum</taxon>
    </lineage>
</organism>
<dbReference type="InterPro" id="IPR045250">
    <property type="entry name" value="p23-like"/>
</dbReference>
<feature type="region of interest" description="Disordered" evidence="3">
    <location>
        <begin position="175"/>
        <end position="224"/>
    </location>
</feature>
<dbReference type="GO" id="GO:0009408">
    <property type="term" value="P:response to heat"/>
    <property type="evidence" value="ECO:0007669"/>
    <property type="project" value="UniProtKB-ARBA"/>
</dbReference>
<dbReference type="GO" id="GO:0006457">
    <property type="term" value="P:protein folding"/>
    <property type="evidence" value="ECO:0007669"/>
    <property type="project" value="TreeGrafter"/>
</dbReference>
<dbReference type="GO" id="GO:0051131">
    <property type="term" value="P:chaperone-mediated protein complex assembly"/>
    <property type="evidence" value="ECO:0007669"/>
    <property type="project" value="TreeGrafter"/>
</dbReference>
<dbReference type="SUPFAM" id="SSF49764">
    <property type="entry name" value="HSP20-like chaperones"/>
    <property type="match status" value="1"/>
</dbReference>
<reference evidence="5 6" key="1">
    <citation type="submission" date="2024-04" db="EMBL/GenBank/DDBJ databases">
        <authorList>
            <person name="Fracassetti M."/>
        </authorList>
    </citation>
    <scope>NUCLEOTIDE SEQUENCE [LARGE SCALE GENOMIC DNA]</scope>
</reference>
<protein>
    <recommendedName>
        <fullName evidence="2">Co-chaperone protein p23</fullName>
    </recommendedName>
</protein>
<keyword evidence="2" id="KW-0963">Cytoplasm</keyword>
<keyword evidence="2" id="KW-0143">Chaperone</keyword>
<dbReference type="PROSITE" id="PS51203">
    <property type="entry name" value="CS"/>
    <property type="match status" value="1"/>
</dbReference>
<evidence type="ECO:0000256" key="2">
    <source>
        <dbReference type="RuleBase" id="RU369032"/>
    </source>
</evidence>
<dbReference type="GO" id="GO:0005829">
    <property type="term" value="C:cytosol"/>
    <property type="evidence" value="ECO:0007669"/>
    <property type="project" value="TreeGrafter"/>
</dbReference>
<dbReference type="Proteomes" id="UP001497516">
    <property type="component" value="Chromosome 3"/>
</dbReference>